<dbReference type="SMART" id="SM00342">
    <property type="entry name" value="HTH_ARAC"/>
    <property type="match status" value="1"/>
</dbReference>
<feature type="compositionally biased region" description="Polar residues" evidence="4">
    <location>
        <begin position="217"/>
        <end position="229"/>
    </location>
</feature>
<accession>A0ABU5E7Z4</accession>
<dbReference type="InterPro" id="IPR020449">
    <property type="entry name" value="Tscrpt_reg_AraC-type_HTH"/>
</dbReference>
<feature type="region of interest" description="Disordered" evidence="4">
    <location>
        <begin position="1"/>
        <end position="27"/>
    </location>
</feature>
<dbReference type="InterPro" id="IPR009057">
    <property type="entry name" value="Homeodomain-like_sf"/>
</dbReference>
<dbReference type="SUPFAM" id="SSF46689">
    <property type="entry name" value="Homeodomain-like"/>
    <property type="match status" value="2"/>
</dbReference>
<keyword evidence="3" id="KW-0804">Transcription</keyword>
<dbReference type="PRINTS" id="PR00032">
    <property type="entry name" value="HTHARAC"/>
</dbReference>
<evidence type="ECO:0000256" key="3">
    <source>
        <dbReference type="ARBA" id="ARBA00023163"/>
    </source>
</evidence>
<evidence type="ECO:0000313" key="6">
    <source>
        <dbReference type="EMBL" id="MDY0881673.1"/>
    </source>
</evidence>
<sequence length="343" mass="37260">MDCEIDLSSSRSEDRLSDPSVTDYSTPDFPHIGEVAGNAWPVAEIAGRSAGLDRFQQKIDELIRRYDDYLTDAPASLAALIFARHRQDLAGISTSIAKKSPDAGAAFKSGLRVQSLGGSLVWQNAETFITLVEDMLSLHQKVVKLVGHNGCGKPVAASDLGLAALEFAGETVNRLGTMMQLHIWSLNQLIADTRARADAFPFASEARLRQPNAEAADQQSNAAGQSVADQNAGRGGLSAWQLRRIDTLVEAEPGKQISVPRLAETVGLSVSHFTRAFKVSTGQPPAHWLLAKRLDLAKTLLVDSDASLAQIAETCGFAEQSHFSKRFRQMTGMTPGDWRRRHK</sequence>
<comment type="caution">
    <text evidence="6">The sequence shown here is derived from an EMBL/GenBank/DDBJ whole genome shotgun (WGS) entry which is preliminary data.</text>
</comment>
<proteinExistence type="predicted"/>
<dbReference type="PANTHER" id="PTHR46796">
    <property type="entry name" value="HTH-TYPE TRANSCRIPTIONAL ACTIVATOR RHAS-RELATED"/>
    <property type="match status" value="1"/>
</dbReference>
<evidence type="ECO:0000256" key="1">
    <source>
        <dbReference type="ARBA" id="ARBA00023015"/>
    </source>
</evidence>
<dbReference type="InterPro" id="IPR050204">
    <property type="entry name" value="AraC_XylS_family_regulators"/>
</dbReference>
<evidence type="ECO:0000259" key="5">
    <source>
        <dbReference type="PROSITE" id="PS01124"/>
    </source>
</evidence>
<dbReference type="Proteomes" id="UP001279642">
    <property type="component" value="Unassembled WGS sequence"/>
</dbReference>
<reference evidence="6 7" key="1">
    <citation type="journal article" date="2016" name="Antonie Van Leeuwenhoek">
        <title>Dongia soli sp. nov., isolated from soil from Dokdo, Korea.</title>
        <authorList>
            <person name="Kim D.U."/>
            <person name="Lee H."/>
            <person name="Kim H."/>
            <person name="Kim S.G."/>
            <person name="Ka J.O."/>
        </authorList>
    </citation>
    <scope>NUCLEOTIDE SEQUENCE [LARGE SCALE GENOMIC DNA]</scope>
    <source>
        <strain evidence="6 7">D78</strain>
    </source>
</reference>
<keyword evidence="7" id="KW-1185">Reference proteome</keyword>
<dbReference type="RefSeq" id="WP_320506728.1">
    <property type="nucleotide sequence ID" value="NZ_JAXCLW010000001.1"/>
</dbReference>
<keyword evidence="1" id="KW-0805">Transcription regulation</keyword>
<organism evidence="6 7">
    <name type="scientific">Dongia soli</name>
    <dbReference type="NCBI Taxonomy" id="600628"/>
    <lineage>
        <taxon>Bacteria</taxon>
        <taxon>Pseudomonadati</taxon>
        <taxon>Pseudomonadota</taxon>
        <taxon>Alphaproteobacteria</taxon>
        <taxon>Rhodospirillales</taxon>
        <taxon>Dongiaceae</taxon>
        <taxon>Dongia</taxon>
    </lineage>
</organism>
<dbReference type="Gene3D" id="1.10.10.60">
    <property type="entry name" value="Homeodomain-like"/>
    <property type="match status" value="2"/>
</dbReference>
<dbReference type="InterPro" id="IPR018060">
    <property type="entry name" value="HTH_AraC"/>
</dbReference>
<dbReference type="Pfam" id="PF12833">
    <property type="entry name" value="HTH_18"/>
    <property type="match status" value="1"/>
</dbReference>
<gene>
    <name evidence="6" type="ORF">SMD27_02345</name>
</gene>
<dbReference type="EMBL" id="JAXCLW010000001">
    <property type="protein sequence ID" value="MDY0881673.1"/>
    <property type="molecule type" value="Genomic_DNA"/>
</dbReference>
<evidence type="ECO:0000256" key="2">
    <source>
        <dbReference type="ARBA" id="ARBA00023125"/>
    </source>
</evidence>
<keyword evidence="2" id="KW-0238">DNA-binding</keyword>
<feature type="domain" description="HTH araC/xylS-type" evidence="5">
    <location>
        <begin position="243"/>
        <end position="341"/>
    </location>
</feature>
<evidence type="ECO:0000256" key="4">
    <source>
        <dbReference type="SAM" id="MobiDB-lite"/>
    </source>
</evidence>
<name>A0ABU5E7Z4_9PROT</name>
<evidence type="ECO:0000313" key="7">
    <source>
        <dbReference type="Proteomes" id="UP001279642"/>
    </source>
</evidence>
<dbReference type="PROSITE" id="PS01124">
    <property type="entry name" value="HTH_ARAC_FAMILY_2"/>
    <property type="match status" value="1"/>
</dbReference>
<protein>
    <submittedName>
        <fullName evidence="6">AraC family transcriptional regulator</fullName>
    </submittedName>
</protein>
<feature type="region of interest" description="Disordered" evidence="4">
    <location>
        <begin position="210"/>
        <end position="232"/>
    </location>
</feature>
<dbReference type="PANTHER" id="PTHR46796:SF14">
    <property type="entry name" value="TRANSCRIPTIONAL REGULATORY PROTEIN"/>
    <property type="match status" value="1"/>
</dbReference>
<dbReference type="PROSITE" id="PS00041">
    <property type="entry name" value="HTH_ARAC_FAMILY_1"/>
    <property type="match status" value="1"/>
</dbReference>
<dbReference type="InterPro" id="IPR018062">
    <property type="entry name" value="HTH_AraC-typ_CS"/>
</dbReference>
<feature type="compositionally biased region" description="Low complexity" evidence="4">
    <location>
        <begin position="1"/>
        <end position="10"/>
    </location>
</feature>